<accession>A0A517NTN0</accession>
<dbReference type="SUPFAM" id="SSF53474">
    <property type="entry name" value="alpha/beta-Hydrolases"/>
    <property type="match status" value="1"/>
</dbReference>
<reference evidence="1 2" key="1">
    <citation type="submission" date="2019-02" db="EMBL/GenBank/DDBJ databases">
        <title>Deep-cultivation of Planctomycetes and their phenomic and genomic characterization uncovers novel biology.</title>
        <authorList>
            <person name="Wiegand S."/>
            <person name="Jogler M."/>
            <person name="Boedeker C."/>
            <person name="Pinto D."/>
            <person name="Vollmers J."/>
            <person name="Rivas-Marin E."/>
            <person name="Kohn T."/>
            <person name="Peeters S.H."/>
            <person name="Heuer A."/>
            <person name="Rast P."/>
            <person name="Oberbeckmann S."/>
            <person name="Bunk B."/>
            <person name="Jeske O."/>
            <person name="Meyerdierks A."/>
            <person name="Storesund J.E."/>
            <person name="Kallscheuer N."/>
            <person name="Luecker S."/>
            <person name="Lage O.M."/>
            <person name="Pohl T."/>
            <person name="Merkel B.J."/>
            <person name="Hornburger P."/>
            <person name="Mueller R.-W."/>
            <person name="Bruemmer F."/>
            <person name="Labrenz M."/>
            <person name="Spormann A.M."/>
            <person name="Op den Camp H."/>
            <person name="Overmann J."/>
            <person name="Amann R."/>
            <person name="Jetten M.S.M."/>
            <person name="Mascher T."/>
            <person name="Medema M.H."/>
            <person name="Devos D.P."/>
            <person name="Kaster A.-K."/>
            <person name="Ovreas L."/>
            <person name="Rohde M."/>
            <person name="Galperin M.Y."/>
            <person name="Jogler C."/>
        </authorList>
    </citation>
    <scope>NUCLEOTIDE SEQUENCE [LARGE SCALE GENOMIC DNA]</scope>
    <source>
        <strain evidence="1 2">K23_9</strain>
    </source>
</reference>
<organism evidence="1 2">
    <name type="scientific">Stieleria marina</name>
    <dbReference type="NCBI Taxonomy" id="1930275"/>
    <lineage>
        <taxon>Bacteria</taxon>
        <taxon>Pseudomonadati</taxon>
        <taxon>Planctomycetota</taxon>
        <taxon>Planctomycetia</taxon>
        <taxon>Pirellulales</taxon>
        <taxon>Pirellulaceae</taxon>
        <taxon>Stieleria</taxon>
    </lineage>
</organism>
<dbReference type="EMBL" id="CP036526">
    <property type="protein sequence ID" value="QDT10478.1"/>
    <property type="molecule type" value="Genomic_DNA"/>
</dbReference>
<sequence length="427" mass="47212">MLTTLTRTIGAIVCMLSNVTGPSIYNEVEPTEATGSHQLVDESQLASPMATVVGTGRKQPLTYTIAADNSVGTSCETSFPIVCTSVEENHAAHPTCNLCQLPHAVMPTCNTMSDQACSKHRFWVVSSRRLTWNTCQADLEKPALSVSRLACNGMTQPSSINEYLQSIQPNRRVVFYVHGNRTSAPNATRYGLNFFQRVHSQLDDRPTDWVIFSWPSAQAGYLLKDAREKAFRTDAQGLYLAWLVRNHVQQSSSIAMVGYSFGARVVSGSLHALGGGSLGNRSLNEPYFHGADISAGLVAAAFDADWMQPNRYHGYTTKNLRTLTLLYNHRDVALRNHWRLSRERSSEALGFSGPRRFGLRVDGTRLPVKALNCTASVRARHAERFYYDRACSAGRQMANLINNSRPPCQLQLKTPSHDAICETSLVP</sequence>
<protein>
    <recommendedName>
        <fullName evidence="3">Alpha/beta hydrolase family protein</fullName>
    </recommendedName>
</protein>
<dbReference type="OrthoDB" id="241925at2"/>
<dbReference type="Proteomes" id="UP000319817">
    <property type="component" value="Chromosome"/>
</dbReference>
<keyword evidence="2" id="KW-1185">Reference proteome</keyword>
<proteinExistence type="predicted"/>
<name>A0A517NTN0_9BACT</name>
<dbReference type="AlphaFoldDB" id="A0A517NTN0"/>
<evidence type="ECO:0008006" key="3">
    <source>
        <dbReference type="Google" id="ProtNLM"/>
    </source>
</evidence>
<dbReference type="RefSeq" id="WP_145418074.1">
    <property type="nucleotide sequence ID" value="NZ_CP036526.1"/>
</dbReference>
<evidence type="ECO:0000313" key="2">
    <source>
        <dbReference type="Proteomes" id="UP000319817"/>
    </source>
</evidence>
<dbReference type="InterPro" id="IPR029058">
    <property type="entry name" value="AB_hydrolase_fold"/>
</dbReference>
<evidence type="ECO:0000313" key="1">
    <source>
        <dbReference type="EMBL" id="QDT10478.1"/>
    </source>
</evidence>
<gene>
    <name evidence="1" type="ORF">K239x_24350</name>
</gene>